<gene>
    <name evidence="2" type="ORF">SAMN04488067_10979</name>
</gene>
<dbReference type="GO" id="GO:0016491">
    <property type="term" value="F:oxidoreductase activity"/>
    <property type="evidence" value="ECO:0007669"/>
    <property type="project" value="TreeGrafter"/>
</dbReference>
<evidence type="ECO:0000313" key="3">
    <source>
        <dbReference type="Proteomes" id="UP000324020"/>
    </source>
</evidence>
<dbReference type="Gene3D" id="1.25.10.10">
    <property type="entry name" value="Leucine-rich Repeat Variant"/>
    <property type="match status" value="2"/>
</dbReference>
<feature type="compositionally biased region" description="Basic and acidic residues" evidence="1">
    <location>
        <begin position="35"/>
        <end position="49"/>
    </location>
</feature>
<dbReference type="Pfam" id="PF13646">
    <property type="entry name" value="HEAT_2"/>
    <property type="match status" value="2"/>
</dbReference>
<feature type="compositionally biased region" description="Low complexity" evidence="1">
    <location>
        <begin position="8"/>
        <end position="19"/>
    </location>
</feature>
<dbReference type="RefSeq" id="WP_149799093.1">
    <property type="nucleotide sequence ID" value="NZ_FNBO01000009.1"/>
</dbReference>
<keyword evidence="3" id="KW-1185">Reference proteome</keyword>
<feature type="compositionally biased region" description="Basic and acidic residues" evidence="1">
    <location>
        <begin position="119"/>
        <end position="131"/>
    </location>
</feature>
<dbReference type="Proteomes" id="UP000324020">
    <property type="component" value="Unassembled WGS sequence"/>
</dbReference>
<evidence type="ECO:0000313" key="2">
    <source>
        <dbReference type="EMBL" id="SDF82670.1"/>
    </source>
</evidence>
<dbReference type="OrthoDB" id="330304at2157"/>
<reference evidence="2 3" key="1">
    <citation type="submission" date="2016-10" db="EMBL/GenBank/DDBJ databases">
        <authorList>
            <person name="Varghese N."/>
            <person name="Submissions S."/>
        </authorList>
    </citation>
    <scope>NUCLEOTIDE SEQUENCE [LARGE SCALE GENOMIC DNA]</scope>
    <source>
        <strain evidence="2 3">CGMCC 1.3527</strain>
    </source>
</reference>
<dbReference type="SMART" id="SM00567">
    <property type="entry name" value="EZ_HEAT"/>
    <property type="match status" value="4"/>
</dbReference>
<feature type="compositionally biased region" description="Gly residues" evidence="1">
    <location>
        <begin position="346"/>
        <end position="357"/>
    </location>
</feature>
<sequence length="508" mass="53556">MDDRPRPEGATGSAESGAAGRDGRPADGGPPALARLDRRFDASTRREAAEALGNPSSSMSADAGRIVEGLFETALGDPDEVVRAAAIESLYFHGDEHVDRLARRIAQRRRSGDGDNDGDDGHGGDGAHDADDGNGGHSGHGGDGDREARRGVAETFSRWLEHDRAAYRMLGATGLSAVGQGDAAPRLREAFDDDDARVRARAVTGYARVGGEAVAAVRPLVNAPNDLVRGAAVDALVAMDSDDAVELLALAARRGNERLRLAVVRRLGALGRRDATGVLIGSLRDPSAAVRRAAAKSTAAVIAEADAVPAGDVRDRLLDERPFETDGLLAVFRRVAAERTAADGTGESGDGVDGSGAGTDESGDGAVRSRGRVDPGTKRYAAWLYCELLEAADPTVADRSAAVEWLIDALGHRDRLVADLAAAYLPRIASSDAAGEDPDRGSEPSLGVDVERNLRSLASDETAPEAARERARAVLRRFKRAVVEAAANRDVEYVYVRWPADYTESYNE</sequence>
<dbReference type="PANTHER" id="PTHR12697">
    <property type="entry name" value="PBS LYASE HEAT-LIKE PROTEIN"/>
    <property type="match status" value="1"/>
</dbReference>
<dbReference type="PANTHER" id="PTHR12697:SF5">
    <property type="entry name" value="DEOXYHYPUSINE HYDROXYLASE"/>
    <property type="match status" value="1"/>
</dbReference>
<feature type="region of interest" description="Disordered" evidence="1">
    <location>
        <begin position="341"/>
        <end position="372"/>
    </location>
</feature>
<feature type="compositionally biased region" description="Basic and acidic residues" evidence="1">
    <location>
        <begin position="140"/>
        <end position="149"/>
    </location>
</feature>
<evidence type="ECO:0000256" key="1">
    <source>
        <dbReference type="SAM" id="MobiDB-lite"/>
    </source>
</evidence>
<dbReference type="AlphaFoldDB" id="A0A1G7PB22"/>
<accession>A0A1G7PB22</accession>
<dbReference type="SUPFAM" id="SSF48371">
    <property type="entry name" value="ARM repeat"/>
    <property type="match status" value="2"/>
</dbReference>
<dbReference type="EMBL" id="FNBO01000009">
    <property type="protein sequence ID" value="SDF82670.1"/>
    <property type="molecule type" value="Genomic_DNA"/>
</dbReference>
<feature type="region of interest" description="Disordered" evidence="1">
    <location>
        <begin position="108"/>
        <end position="149"/>
    </location>
</feature>
<dbReference type="InterPro" id="IPR004155">
    <property type="entry name" value="PBS_lyase_HEAT"/>
</dbReference>
<dbReference type="InterPro" id="IPR011989">
    <property type="entry name" value="ARM-like"/>
</dbReference>
<organism evidence="2 3">
    <name type="scientific">Halorubrum xinjiangense</name>
    <dbReference type="NCBI Taxonomy" id="261291"/>
    <lineage>
        <taxon>Archaea</taxon>
        <taxon>Methanobacteriati</taxon>
        <taxon>Methanobacteriota</taxon>
        <taxon>Stenosarchaea group</taxon>
        <taxon>Halobacteria</taxon>
        <taxon>Halobacteriales</taxon>
        <taxon>Haloferacaceae</taxon>
        <taxon>Halorubrum</taxon>
    </lineage>
</organism>
<name>A0A1G7PB22_9EURY</name>
<feature type="region of interest" description="Disordered" evidence="1">
    <location>
        <begin position="431"/>
        <end position="451"/>
    </location>
</feature>
<dbReference type="InterPro" id="IPR016024">
    <property type="entry name" value="ARM-type_fold"/>
</dbReference>
<feature type="region of interest" description="Disordered" evidence="1">
    <location>
        <begin position="1"/>
        <end position="62"/>
    </location>
</feature>
<protein>
    <submittedName>
        <fullName evidence="2">HEAT repeats</fullName>
    </submittedName>
</protein>
<proteinExistence type="predicted"/>